<name>A0A7Y0AEJ3_9BACT</name>
<dbReference type="EMBL" id="JABBGH010000002">
    <property type="protein sequence ID" value="NML65914.1"/>
    <property type="molecule type" value="Genomic_DNA"/>
</dbReference>
<dbReference type="RefSeq" id="WP_169531541.1">
    <property type="nucleotide sequence ID" value="NZ_JABBGH010000002.1"/>
</dbReference>
<reference evidence="1 2" key="1">
    <citation type="submission" date="2020-04" db="EMBL/GenBank/DDBJ databases">
        <title>Hymenobacter polaris sp. nov., isolated from Arctic soil.</title>
        <authorList>
            <person name="Dahal R.H."/>
        </authorList>
    </citation>
    <scope>NUCLEOTIDE SEQUENCE [LARGE SCALE GENOMIC DNA]</scope>
    <source>
        <strain evidence="1 2">RP-2-7</strain>
    </source>
</reference>
<dbReference type="SUPFAM" id="SSF55166">
    <property type="entry name" value="Hedgehog/DD-peptidase"/>
    <property type="match status" value="1"/>
</dbReference>
<gene>
    <name evidence="1" type="ORF">HHL22_11925</name>
</gene>
<dbReference type="Proteomes" id="UP000559626">
    <property type="component" value="Unassembled WGS sequence"/>
</dbReference>
<dbReference type="InterPro" id="IPR009045">
    <property type="entry name" value="Zn_M74/Hedgehog-like"/>
</dbReference>
<comment type="caution">
    <text evidence="1">The sequence shown here is derived from an EMBL/GenBank/DDBJ whole genome shotgun (WGS) entry which is preliminary data.</text>
</comment>
<keyword evidence="2" id="KW-1185">Reference proteome</keyword>
<dbReference type="Gene3D" id="3.30.1380.10">
    <property type="match status" value="1"/>
</dbReference>
<evidence type="ECO:0000313" key="1">
    <source>
        <dbReference type="EMBL" id="NML65914.1"/>
    </source>
</evidence>
<dbReference type="AlphaFoldDB" id="A0A7Y0AEJ3"/>
<sequence>MRATITLTAAQQASQAARLAQVRPELAAAYGTALGRWIDDPKLLLLGLPIVTEGYRSPAEQDALYAQGRYGLLALNRLRLAAGLPAFPVGSAEARRIVTYKRGGQSHHNHQPSWALDVAHLQADGSVKWDNAALLLFSHLLLAADARIVWGADWNHNGRTDDEHFQDWPHFELVG</sequence>
<dbReference type="CDD" id="cd14845">
    <property type="entry name" value="L-Ala-D-Glu_peptidase_like"/>
    <property type="match status" value="1"/>
</dbReference>
<protein>
    <submittedName>
        <fullName evidence="1">M15 family metallopeptidase</fullName>
    </submittedName>
</protein>
<organism evidence="1 2">
    <name type="scientific">Hymenobacter polaris</name>
    <dbReference type="NCBI Taxonomy" id="2682546"/>
    <lineage>
        <taxon>Bacteria</taxon>
        <taxon>Pseudomonadati</taxon>
        <taxon>Bacteroidota</taxon>
        <taxon>Cytophagia</taxon>
        <taxon>Cytophagales</taxon>
        <taxon>Hymenobacteraceae</taxon>
        <taxon>Hymenobacter</taxon>
    </lineage>
</organism>
<accession>A0A7Y0AEJ3</accession>
<proteinExistence type="predicted"/>
<evidence type="ECO:0000313" key="2">
    <source>
        <dbReference type="Proteomes" id="UP000559626"/>
    </source>
</evidence>